<dbReference type="PANTHER" id="PTHR43783">
    <property type="entry name" value="UDP-N-ACETYLGLUCOSAMINE 1-CARBOXYVINYLTRANSFERASE"/>
    <property type="match status" value="1"/>
</dbReference>
<dbReference type="GO" id="GO:0008360">
    <property type="term" value="P:regulation of cell shape"/>
    <property type="evidence" value="ECO:0007669"/>
    <property type="project" value="UniProtKB-KW"/>
</dbReference>
<evidence type="ECO:0000256" key="1">
    <source>
        <dbReference type="ARBA" id="ARBA00004496"/>
    </source>
</evidence>
<evidence type="ECO:0000256" key="11">
    <source>
        <dbReference type="ARBA" id="ARBA00039108"/>
    </source>
</evidence>
<evidence type="ECO:0000256" key="10">
    <source>
        <dbReference type="ARBA" id="ARBA00038367"/>
    </source>
</evidence>
<dbReference type="InterPro" id="IPR036968">
    <property type="entry name" value="Enolpyruvate_Tfrase_sf"/>
</dbReference>
<dbReference type="AlphaFoldDB" id="A0A382WI91"/>
<organism evidence="17">
    <name type="scientific">marine metagenome</name>
    <dbReference type="NCBI Taxonomy" id="408172"/>
    <lineage>
        <taxon>unclassified sequences</taxon>
        <taxon>metagenomes</taxon>
        <taxon>ecological metagenomes</taxon>
    </lineage>
</organism>
<keyword evidence="8" id="KW-0131">Cell cycle</keyword>
<evidence type="ECO:0000256" key="7">
    <source>
        <dbReference type="ARBA" id="ARBA00022984"/>
    </source>
</evidence>
<evidence type="ECO:0000256" key="4">
    <source>
        <dbReference type="ARBA" id="ARBA00022618"/>
    </source>
</evidence>
<protein>
    <recommendedName>
        <fullName evidence="12">UDP-N-acetylglucosamine 1-carboxyvinyltransferase</fullName>
        <ecNumber evidence="11">2.5.1.7</ecNumber>
    </recommendedName>
    <alternativeName>
        <fullName evidence="13">Enoylpyruvate transferase</fullName>
    </alternativeName>
    <alternativeName>
        <fullName evidence="14">UDP-N-acetylglucosamine enolpyruvyl transferase</fullName>
    </alternativeName>
</protein>
<evidence type="ECO:0000256" key="6">
    <source>
        <dbReference type="ARBA" id="ARBA00022960"/>
    </source>
</evidence>
<dbReference type="GO" id="GO:0005737">
    <property type="term" value="C:cytoplasm"/>
    <property type="evidence" value="ECO:0007669"/>
    <property type="project" value="UniProtKB-SubCell"/>
</dbReference>
<proteinExistence type="inferred from homology"/>
<keyword evidence="9" id="KW-0961">Cell wall biogenesis/degradation</keyword>
<name>A0A382WI91_9ZZZZ</name>
<evidence type="ECO:0000313" key="17">
    <source>
        <dbReference type="EMBL" id="SVD58330.1"/>
    </source>
</evidence>
<keyword evidence="3" id="KW-0963">Cytoplasm</keyword>
<dbReference type="InterPro" id="IPR050068">
    <property type="entry name" value="MurA_subfamily"/>
</dbReference>
<comment type="subcellular location">
    <subcellularLocation>
        <location evidence="1">Cytoplasm</location>
    </subcellularLocation>
</comment>
<evidence type="ECO:0000256" key="8">
    <source>
        <dbReference type="ARBA" id="ARBA00023306"/>
    </source>
</evidence>
<dbReference type="GO" id="GO:0008760">
    <property type="term" value="F:UDP-N-acetylglucosamine 1-carboxyvinyltransferase activity"/>
    <property type="evidence" value="ECO:0007669"/>
    <property type="project" value="UniProtKB-EC"/>
</dbReference>
<feature type="non-terminal residue" evidence="17">
    <location>
        <position position="1"/>
    </location>
</feature>
<dbReference type="GO" id="GO:0009252">
    <property type="term" value="P:peptidoglycan biosynthetic process"/>
    <property type="evidence" value="ECO:0007669"/>
    <property type="project" value="UniProtKB-KW"/>
</dbReference>
<dbReference type="GO" id="GO:0051301">
    <property type="term" value="P:cell division"/>
    <property type="evidence" value="ECO:0007669"/>
    <property type="project" value="UniProtKB-KW"/>
</dbReference>
<evidence type="ECO:0000256" key="9">
    <source>
        <dbReference type="ARBA" id="ARBA00023316"/>
    </source>
</evidence>
<keyword evidence="5" id="KW-0808">Transferase</keyword>
<evidence type="ECO:0000256" key="12">
    <source>
        <dbReference type="ARBA" id="ARBA00039754"/>
    </source>
</evidence>
<dbReference type="EMBL" id="UINC01159953">
    <property type="protein sequence ID" value="SVD58330.1"/>
    <property type="molecule type" value="Genomic_DNA"/>
</dbReference>
<sequence>SDLRASAALVIAGMVAKGITRINRIYHLDRGYERMDAKLKRLGGKVRRVK</sequence>
<comment type="pathway">
    <text evidence="2">Cell wall biogenesis; peptidoglycan biosynthesis.</text>
</comment>
<dbReference type="GO" id="GO:0071555">
    <property type="term" value="P:cell wall organization"/>
    <property type="evidence" value="ECO:0007669"/>
    <property type="project" value="UniProtKB-KW"/>
</dbReference>
<evidence type="ECO:0000256" key="2">
    <source>
        <dbReference type="ARBA" id="ARBA00004752"/>
    </source>
</evidence>
<dbReference type="InterPro" id="IPR001986">
    <property type="entry name" value="Enolpyruvate_Tfrase_dom"/>
</dbReference>
<dbReference type="Gene3D" id="3.65.10.10">
    <property type="entry name" value="Enolpyruvate transferase domain"/>
    <property type="match status" value="1"/>
</dbReference>
<keyword evidence="6" id="KW-0133">Cell shape</keyword>
<dbReference type="PANTHER" id="PTHR43783:SF1">
    <property type="entry name" value="UDP-N-ACETYLGLUCOSAMINE 1-CARBOXYVINYLTRANSFERASE"/>
    <property type="match status" value="1"/>
</dbReference>
<comment type="similarity">
    <text evidence="10">Belongs to the EPSP synthase family. MurA subfamily.</text>
</comment>
<dbReference type="SUPFAM" id="SSF55205">
    <property type="entry name" value="EPT/RTPC-like"/>
    <property type="match status" value="1"/>
</dbReference>
<evidence type="ECO:0000256" key="5">
    <source>
        <dbReference type="ARBA" id="ARBA00022679"/>
    </source>
</evidence>
<evidence type="ECO:0000256" key="15">
    <source>
        <dbReference type="ARBA" id="ARBA00047527"/>
    </source>
</evidence>
<gene>
    <name evidence="17" type="ORF">METZ01_LOCUS411184</name>
</gene>
<keyword evidence="7" id="KW-0573">Peptidoglycan synthesis</keyword>
<comment type="catalytic activity">
    <reaction evidence="15">
        <text>phosphoenolpyruvate + UDP-N-acetyl-alpha-D-glucosamine = UDP-N-acetyl-3-O-(1-carboxyvinyl)-alpha-D-glucosamine + phosphate</text>
        <dbReference type="Rhea" id="RHEA:18681"/>
        <dbReference type="ChEBI" id="CHEBI:43474"/>
        <dbReference type="ChEBI" id="CHEBI:57705"/>
        <dbReference type="ChEBI" id="CHEBI:58702"/>
        <dbReference type="ChEBI" id="CHEBI:68483"/>
        <dbReference type="EC" id="2.5.1.7"/>
    </reaction>
</comment>
<evidence type="ECO:0000256" key="13">
    <source>
        <dbReference type="ARBA" id="ARBA00042443"/>
    </source>
</evidence>
<evidence type="ECO:0000256" key="3">
    <source>
        <dbReference type="ARBA" id="ARBA00022490"/>
    </source>
</evidence>
<reference evidence="17" key="1">
    <citation type="submission" date="2018-05" db="EMBL/GenBank/DDBJ databases">
        <authorList>
            <person name="Lanie J.A."/>
            <person name="Ng W.-L."/>
            <person name="Kazmierczak K.M."/>
            <person name="Andrzejewski T.M."/>
            <person name="Davidsen T.M."/>
            <person name="Wayne K.J."/>
            <person name="Tettelin H."/>
            <person name="Glass J.I."/>
            <person name="Rusch D."/>
            <person name="Podicherti R."/>
            <person name="Tsui H.-C.T."/>
            <person name="Winkler M.E."/>
        </authorList>
    </citation>
    <scope>NUCLEOTIDE SEQUENCE</scope>
</reference>
<dbReference type="Pfam" id="PF00275">
    <property type="entry name" value="EPSP_synthase"/>
    <property type="match status" value="1"/>
</dbReference>
<evidence type="ECO:0000256" key="14">
    <source>
        <dbReference type="ARBA" id="ARBA00042842"/>
    </source>
</evidence>
<dbReference type="EC" id="2.5.1.7" evidence="11"/>
<evidence type="ECO:0000259" key="16">
    <source>
        <dbReference type="Pfam" id="PF00275"/>
    </source>
</evidence>
<keyword evidence="4" id="KW-0132">Cell division</keyword>
<feature type="domain" description="Enolpyruvate transferase" evidence="16">
    <location>
        <begin position="2"/>
        <end position="38"/>
    </location>
</feature>
<accession>A0A382WI91</accession>
<dbReference type="InterPro" id="IPR013792">
    <property type="entry name" value="RNA3'P_cycl/enolpyr_Trfase_a/b"/>
</dbReference>